<organism evidence="1 2">
    <name type="scientific">Pleuronectes platessa</name>
    <name type="common">European plaice</name>
    <dbReference type="NCBI Taxonomy" id="8262"/>
    <lineage>
        <taxon>Eukaryota</taxon>
        <taxon>Metazoa</taxon>
        <taxon>Chordata</taxon>
        <taxon>Craniata</taxon>
        <taxon>Vertebrata</taxon>
        <taxon>Euteleostomi</taxon>
        <taxon>Actinopterygii</taxon>
        <taxon>Neopterygii</taxon>
        <taxon>Teleostei</taxon>
        <taxon>Neoteleostei</taxon>
        <taxon>Acanthomorphata</taxon>
        <taxon>Carangaria</taxon>
        <taxon>Pleuronectiformes</taxon>
        <taxon>Pleuronectoidei</taxon>
        <taxon>Pleuronectidae</taxon>
        <taxon>Pleuronectes</taxon>
    </lineage>
</organism>
<proteinExistence type="predicted"/>
<reference evidence="1" key="1">
    <citation type="submission" date="2020-03" db="EMBL/GenBank/DDBJ databases">
        <authorList>
            <person name="Weist P."/>
        </authorList>
    </citation>
    <scope>NUCLEOTIDE SEQUENCE</scope>
</reference>
<sequence>MHMTSGSGVKQAAVLAGRGSTRSLSNYCLSIIPSGRSLLYADKQPPQTAGEGPAAPTQTAATVLQGGVSWSDPVDETTTDKEVYSVKLDSMSWTREGFNSEERTTQSISHLL</sequence>
<dbReference type="EMBL" id="CADEAL010004336">
    <property type="protein sequence ID" value="CAB1457320.1"/>
    <property type="molecule type" value="Genomic_DNA"/>
</dbReference>
<comment type="caution">
    <text evidence="1">The sequence shown here is derived from an EMBL/GenBank/DDBJ whole genome shotgun (WGS) entry which is preliminary data.</text>
</comment>
<dbReference type="Proteomes" id="UP001153269">
    <property type="component" value="Unassembled WGS sequence"/>
</dbReference>
<name>A0A9N7ZAN4_PLEPL</name>
<evidence type="ECO:0000313" key="2">
    <source>
        <dbReference type="Proteomes" id="UP001153269"/>
    </source>
</evidence>
<keyword evidence="2" id="KW-1185">Reference proteome</keyword>
<accession>A0A9N7ZAN4</accession>
<dbReference type="AlphaFoldDB" id="A0A9N7ZAN4"/>
<protein>
    <submittedName>
        <fullName evidence="1">Uncharacterized protein</fullName>
    </submittedName>
</protein>
<gene>
    <name evidence="1" type="ORF">PLEPLA_LOCUS45143</name>
</gene>
<evidence type="ECO:0000313" key="1">
    <source>
        <dbReference type="EMBL" id="CAB1457320.1"/>
    </source>
</evidence>